<dbReference type="GO" id="GO:0071555">
    <property type="term" value="P:cell wall organization"/>
    <property type="evidence" value="ECO:0007669"/>
    <property type="project" value="UniProtKB-KW"/>
</dbReference>
<comment type="similarity">
    <text evidence="11">Belongs to the glycosyltransferase 51 family.</text>
</comment>
<sequence>MFKKLFKWVILPLLVLFLGFHLLVAALLGVWKFMPVTNSMFMLAHRLDGGTVTQTWVDYDDIAKSAKQAAIASEDATFTNHHGFDFDSIEAAIKRNEKAGDITAGGSTITQQLAKNLFLTSHRSYVRKGEEAIITLMIEGLWDKQRILEVYLNVVEFGNGIYGIEAAAQHYYGKPASKLSREQSALLISMLPNPKYYEKNRAAKRLRNKQRIILRRMNSAALPAPSAKSDQ</sequence>
<evidence type="ECO:0000313" key="14">
    <source>
        <dbReference type="EMBL" id="STZ13791.1"/>
    </source>
</evidence>
<keyword evidence="3 11" id="KW-0328">Glycosyltransferase</keyword>
<organism evidence="13 15">
    <name type="scientific">Moraxella caviae</name>
    <dbReference type="NCBI Taxonomy" id="34060"/>
    <lineage>
        <taxon>Bacteria</taxon>
        <taxon>Pseudomonadati</taxon>
        <taxon>Pseudomonadota</taxon>
        <taxon>Gammaproteobacteria</taxon>
        <taxon>Moraxellales</taxon>
        <taxon>Moraxellaceae</taxon>
        <taxon>Moraxella</taxon>
    </lineage>
</organism>
<dbReference type="EC" id="2.4.99.28" evidence="11"/>
<dbReference type="PANTHER" id="PTHR30400">
    <property type="entry name" value="MONOFUNCTIONAL BIOSYNTHETIC PEPTIDOGLYCAN TRANSGLYCOSYLASE"/>
    <property type="match status" value="1"/>
</dbReference>
<dbReference type="InterPro" id="IPR011812">
    <property type="entry name" value="Pep_trsgly"/>
</dbReference>
<dbReference type="SUPFAM" id="SSF53955">
    <property type="entry name" value="Lysozyme-like"/>
    <property type="match status" value="1"/>
</dbReference>
<dbReference type="EMBL" id="MUXU01000024">
    <property type="protein sequence ID" value="OOR91175.1"/>
    <property type="molecule type" value="Genomic_DNA"/>
</dbReference>
<protein>
    <recommendedName>
        <fullName evidence="11">Biosynthetic peptidoglycan transglycosylase</fullName>
        <ecNumber evidence="11">2.4.99.28</ecNumber>
    </recommendedName>
    <alternativeName>
        <fullName evidence="11">Glycan polymerase</fullName>
    </alternativeName>
    <alternativeName>
        <fullName evidence="11">Peptidoglycan glycosyltransferase MtgA</fullName>
        <shortName evidence="11">PGT</shortName>
    </alternativeName>
</protein>
<dbReference type="OrthoDB" id="9766909at2"/>
<dbReference type="Pfam" id="PF00912">
    <property type="entry name" value="Transgly"/>
    <property type="match status" value="1"/>
</dbReference>
<keyword evidence="15" id="KW-1185">Reference proteome</keyword>
<dbReference type="UniPathway" id="UPA00219"/>
<evidence type="ECO:0000256" key="11">
    <source>
        <dbReference type="HAMAP-Rule" id="MF_00766"/>
    </source>
</evidence>
<evidence type="ECO:0000256" key="8">
    <source>
        <dbReference type="ARBA" id="ARBA00022989"/>
    </source>
</evidence>
<comment type="catalytic activity">
    <reaction evidence="11">
        <text>[GlcNAc-(1-&gt;4)-Mur2Ac(oyl-L-Ala-gamma-D-Glu-L-Lys-D-Ala-D-Ala)](n)-di-trans,octa-cis-undecaprenyl diphosphate + beta-D-GlcNAc-(1-&gt;4)-Mur2Ac(oyl-L-Ala-gamma-D-Glu-L-Lys-D-Ala-D-Ala)-di-trans,octa-cis-undecaprenyl diphosphate = [GlcNAc-(1-&gt;4)-Mur2Ac(oyl-L-Ala-gamma-D-Glu-L-Lys-D-Ala-D-Ala)](n+1)-di-trans,octa-cis-undecaprenyl diphosphate + di-trans,octa-cis-undecaprenyl diphosphate + H(+)</text>
        <dbReference type="Rhea" id="RHEA:23708"/>
        <dbReference type="Rhea" id="RHEA-COMP:9602"/>
        <dbReference type="Rhea" id="RHEA-COMP:9603"/>
        <dbReference type="ChEBI" id="CHEBI:15378"/>
        <dbReference type="ChEBI" id="CHEBI:58405"/>
        <dbReference type="ChEBI" id="CHEBI:60033"/>
        <dbReference type="ChEBI" id="CHEBI:78435"/>
        <dbReference type="EC" id="2.4.99.28"/>
    </reaction>
</comment>
<evidence type="ECO:0000256" key="3">
    <source>
        <dbReference type="ARBA" id="ARBA00022676"/>
    </source>
</evidence>
<dbReference type="GO" id="GO:0016763">
    <property type="term" value="F:pentosyltransferase activity"/>
    <property type="evidence" value="ECO:0007669"/>
    <property type="project" value="InterPro"/>
</dbReference>
<evidence type="ECO:0000256" key="7">
    <source>
        <dbReference type="ARBA" id="ARBA00022984"/>
    </source>
</evidence>
<evidence type="ECO:0000256" key="1">
    <source>
        <dbReference type="ARBA" id="ARBA00022475"/>
    </source>
</evidence>
<feature type="domain" description="Glycosyl transferase family 51" evidence="12">
    <location>
        <begin position="51"/>
        <end position="217"/>
    </location>
</feature>
<comment type="pathway">
    <text evidence="11">Cell wall biogenesis; peptidoglycan biosynthesis.</text>
</comment>
<evidence type="ECO:0000259" key="12">
    <source>
        <dbReference type="Pfam" id="PF00912"/>
    </source>
</evidence>
<name>A0A1T0A622_9GAMM</name>
<dbReference type="InterPro" id="IPR036950">
    <property type="entry name" value="PBP_transglycosylase"/>
</dbReference>
<dbReference type="GO" id="GO:0008360">
    <property type="term" value="P:regulation of cell shape"/>
    <property type="evidence" value="ECO:0007669"/>
    <property type="project" value="UniProtKB-KW"/>
</dbReference>
<gene>
    <name evidence="14" type="primary">mrcA_1</name>
    <name evidence="11" type="synonym">mtgA</name>
    <name evidence="13" type="ORF">B0181_03565</name>
    <name evidence="14" type="ORF">NCTC10293_01369</name>
</gene>
<dbReference type="Proteomes" id="UP000255279">
    <property type="component" value="Unassembled WGS sequence"/>
</dbReference>
<dbReference type="RefSeq" id="WP_078276113.1">
    <property type="nucleotide sequence ID" value="NZ_CAACXO010000060.1"/>
</dbReference>
<keyword evidence="1 11" id="KW-1003">Cell membrane</keyword>
<keyword evidence="2 11" id="KW-0997">Cell inner membrane</keyword>
<comment type="function">
    <text evidence="11">Peptidoglycan polymerase that catalyzes glycan chain elongation from lipid-linked precursors.</text>
</comment>
<evidence type="ECO:0000313" key="16">
    <source>
        <dbReference type="Proteomes" id="UP000255279"/>
    </source>
</evidence>
<dbReference type="PANTHER" id="PTHR30400:SF0">
    <property type="entry name" value="BIOSYNTHETIC PEPTIDOGLYCAN TRANSGLYCOSYLASE"/>
    <property type="match status" value="1"/>
</dbReference>
<accession>A0A1T0A622</accession>
<dbReference type="HAMAP" id="MF_00766">
    <property type="entry name" value="PGT_MtgA"/>
    <property type="match status" value="1"/>
</dbReference>
<dbReference type="GO" id="GO:0009252">
    <property type="term" value="P:peptidoglycan biosynthetic process"/>
    <property type="evidence" value="ECO:0007669"/>
    <property type="project" value="UniProtKB-UniRule"/>
</dbReference>
<dbReference type="AlphaFoldDB" id="A0A1T0A622"/>
<evidence type="ECO:0000256" key="5">
    <source>
        <dbReference type="ARBA" id="ARBA00022692"/>
    </source>
</evidence>
<dbReference type="Proteomes" id="UP000190435">
    <property type="component" value="Unassembled WGS sequence"/>
</dbReference>
<dbReference type="EMBL" id="UGQE01000004">
    <property type="protein sequence ID" value="STZ13791.1"/>
    <property type="molecule type" value="Genomic_DNA"/>
</dbReference>
<reference evidence="14 16" key="2">
    <citation type="submission" date="2018-06" db="EMBL/GenBank/DDBJ databases">
        <authorList>
            <consortium name="Pathogen Informatics"/>
            <person name="Doyle S."/>
        </authorList>
    </citation>
    <scope>NUCLEOTIDE SEQUENCE [LARGE SCALE GENOMIC DNA]</scope>
    <source>
        <strain evidence="14 16">NCTC10293</strain>
    </source>
</reference>
<evidence type="ECO:0000256" key="6">
    <source>
        <dbReference type="ARBA" id="ARBA00022960"/>
    </source>
</evidence>
<keyword evidence="8 11" id="KW-1133">Transmembrane helix</keyword>
<proteinExistence type="inferred from homology"/>
<evidence type="ECO:0000256" key="2">
    <source>
        <dbReference type="ARBA" id="ARBA00022519"/>
    </source>
</evidence>
<keyword evidence="5 11" id="KW-0812">Transmembrane</keyword>
<dbReference type="InterPro" id="IPR023346">
    <property type="entry name" value="Lysozyme-like_dom_sf"/>
</dbReference>
<dbReference type="NCBIfam" id="TIGR02070">
    <property type="entry name" value="mono_pep_trsgly"/>
    <property type="match status" value="1"/>
</dbReference>
<evidence type="ECO:0000313" key="15">
    <source>
        <dbReference type="Proteomes" id="UP000190435"/>
    </source>
</evidence>
<dbReference type="STRING" id="34060.B0181_03565"/>
<evidence type="ECO:0000256" key="10">
    <source>
        <dbReference type="ARBA" id="ARBA00023316"/>
    </source>
</evidence>
<keyword evidence="6 11" id="KW-0133">Cell shape</keyword>
<keyword evidence="4 11" id="KW-0808">Transferase</keyword>
<dbReference type="GO" id="GO:0005886">
    <property type="term" value="C:plasma membrane"/>
    <property type="evidence" value="ECO:0007669"/>
    <property type="project" value="UniProtKB-SubCell"/>
</dbReference>
<dbReference type="Gene3D" id="1.10.3810.10">
    <property type="entry name" value="Biosynthetic peptidoglycan transglycosylase-like"/>
    <property type="match status" value="1"/>
</dbReference>
<evidence type="ECO:0000256" key="4">
    <source>
        <dbReference type="ARBA" id="ARBA00022679"/>
    </source>
</evidence>
<keyword evidence="7 11" id="KW-0573">Peptidoglycan synthesis</keyword>
<dbReference type="GO" id="GO:0008955">
    <property type="term" value="F:peptidoglycan glycosyltransferase activity"/>
    <property type="evidence" value="ECO:0007669"/>
    <property type="project" value="UniProtKB-UniRule"/>
</dbReference>
<evidence type="ECO:0000313" key="13">
    <source>
        <dbReference type="EMBL" id="OOR91175.1"/>
    </source>
</evidence>
<evidence type="ECO:0000256" key="9">
    <source>
        <dbReference type="ARBA" id="ARBA00023136"/>
    </source>
</evidence>
<dbReference type="InterPro" id="IPR001264">
    <property type="entry name" value="Glyco_trans_51"/>
</dbReference>
<keyword evidence="10 11" id="KW-0961">Cell wall biogenesis/degradation</keyword>
<reference evidence="13 15" key="1">
    <citation type="submission" date="2017-02" db="EMBL/GenBank/DDBJ databases">
        <title>Draft genome sequence of Moraxella caviae CCUG 355 type strain.</title>
        <authorList>
            <person name="Engstrom-Jakobsson H."/>
            <person name="Salva-Serra F."/>
            <person name="Thorell K."/>
            <person name="Gonzales-Siles L."/>
            <person name="Karlsson R."/>
            <person name="Boulund F."/>
            <person name="Engstrand L."/>
            <person name="Moore E."/>
        </authorList>
    </citation>
    <scope>NUCLEOTIDE SEQUENCE [LARGE SCALE GENOMIC DNA]</scope>
    <source>
        <strain evidence="13 15">CCUG 355</strain>
    </source>
</reference>
<comment type="subcellular location">
    <subcellularLocation>
        <location evidence="11">Cell inner membrane</location>
        <topology evidence="11">Single-pass membrane protein</topology>
    </subcellularLocation>
</comment>
<dbReference type="GO" id="GO:0009274">
    <property type="term" value="C:peptidoglycan-based cell wall"/>
    <property type="evidence" value="ECO:0007669"/>
    <property type="project" value="InterPro"/>
</dbReference>
<keyword evidence="9 11" id="KW-0472">Membrane</keyword>